<dbReference type="SMART" id="SM00324">
    <property type="entry name" value="RhoGAP"/>
    <property type="match status" value="1"/>
</dbReference>
<feature type="domain" description="Rho-GAP" evidence="5">
    <location>
        <begin position="604"/>
        <end position="813"/>
    </location>
</feature>
<feature type="coiled-coil region" evidence="2">
    <location>
        <begin position="37"/>
        <end position="64"/>
    </location>
</feature>
<dbReference type="InterPro" id="IPR000198">
    <property type="entry name" value="RhoGAP_dom"/>
</dbReference>
<evidence type="ECO:0000259" key="4">
    <source>
        <dbReference type="PROSITE" id="PS50003"/>
    </source>
</evidence>
<feature type="compositionally biased region" description="Basic residues" evidence="3">
    <location>
        <begin position="159"/>
        <end position="171"/>
    </location>
</feature>
<reference evidence="6" key="1">
    <citation type="submission" date="2020-12" db="EMBL/GenBank/DDBJ databases">
        <title>Metabolic potential, ecology and presence of endohyphal bacteria is reflected in genomic diversity of Mucoromycotina.</title>
        <authorList>
            <person name="Muszewska A."/>
            <person name="Okrasinska A."/>
            <person name="Steczkiewicz K."/>
            <person name="Drgas O."/>
            <person name="Orlowska M."/>
            <person name="Perlinska-Lenart U."/>
            <person name="Aleksandrzak-Piekarczyk T."/>
            <person name="Szatraj K."/>
            <person name="Zielenkiewicz U."/>
            <person name="Pilsyk S."/>
            <person name="Malc E."/>
            <person name="Mieczkowski P."/>
            <person name="Kruszewska J.S."/>
            <person name="Biernat P."/>
            <person name="Pawlowska J."/>
        </authorList>
    </citation>
    <scope>NUCLEOTIDE SEQUENCE</scope>
    <source>
        <strain evidence="6">CBS 226.32</strain>
    </source>
</reference>
<feature type="region of interest" description="Disordered" evidence="3">
    <location>
        <begin position="514"/>
        <end position="541"/>
    </location>
</feature>
<name>A0A8H7QMN8_9FUNG</name>
<dbReference type="Gene3D" id="3.30.1520.10">
    <property type="entry name" value="Phox-like domain"/>
    <property type="match status" value="1"/>
</dbReference>
<dbReference type="PROSITE" id="PS50003">
    <property type="entry name" value="PH_DOMAIN"/>
    <property type="match status" value="1"/>
</dbReference>
<dbReference type="SUPFAM" id="SSF50729">
    <property type="entry name" value="PH domain-like"/>
    <property type="match status" value="1"/>
</dbReference>
<dbReference type="SMART" id="SM00233">
    <property type="entry name" value="PH"/>
    <property type="match status" value="1"/>
</dbReference>
<dbReference type="GO" id="GO:0007165">
    <property type="term" value="P:signal transduction"/>
    <property type="evidence" value="ECO:0007669"/>
    <property type="project" value="InterPro"/>
</dbReference>
<dbReference type="GO" id="GO:0035091">
    <property type="term" value="F:phosphatidylinositol binding"/>
    <property type="evidence" value="ECO:0007669"/>
    <property type="project" value="InterPro"/>
</dbReference>
<dbReference type="InterPro" id="IPR036871">
    <property type="entry name" value="PX_dom_sf"/>
</dbReference>
<dbReference type="Gene3D" id="2.30.29.30">
    <property type="entry name" value="Pleckstrin-homology domain (PH domain)/Phosphotyrosine-binding domain (PTB)"/>
    <property type="match status" value="1"/>
</dbReference>
<dbReference type="Gene3D" id="1.10.555.10">
    <property type="entry name" value="Rho GTPase activation protein"/>
    <property type="match status" value="1"/>
</dbReference>
<evidence type="ECO:0000256" key="2">
    <source>
        <dbReference type="SAM" id="Coils"/>
    </source>
</evidence>
<evidence type="ECO:0000256" key="1">
    <source>
        <dbReference type="ARBA" id="ARBA00022468"/>
    </source>
</evidence>
<dbReference type="InterPro" id="IPR050729">
    <property type="entry name" value="Rho-GAP"/>
</dbReference>
<protein>
    <recommendedName>
        <fullName evidence="8">RhoGAP-domain-containing protein</fullName>
    </recommendedName>
</protein>
<sequence>MPMNSNSSPSMEIKTIDDYKLQNDQYWTIIEKQRVIIKTMQKSLNHLTNENELLTKRNKELESSINSHSVISTSNSNNLSQHLLPTEATTTTTTMTAAAAALATPIVPPRSPYRINHNHGTHPLDAGTDIPKRPPVLKLAVSNHAQFQNREIDQPIGQKKSKSKVNHKRNHSQSNNNSNSINNSNNLNIPIMSKSKSEPSTPAHPRTPRYDSLHNFELENVTSPTTTTILRNLSNINVKIIASIINTNKKGFTIGILQKEDDREIWRIEKSLSDLISLDTNLKASNPILSSSLKRLPDKSLFSTHAPAKVDERKIMAQEYLQHAITLKSINTDIMCEFLSSDRIHNLSNGFGTKEGYLTKKGKNFGGWKSRYFILDHNGILRYFETKNGNFLGNINLVNSQIASQPQNKSSHESHFRHAFLIVEPKSNSGSHNKHIFCADSDIERDDWINALRFYTNQLHITEDIINSSFASNEVIAADHLVVEPSSSTESNRSSRIKKRPSIDYILNYFQQTNSNRRRSSTSKTSSPTNSADSSSIDTLSTTRVIEEHSEENAKKSNHKSHRKTFWTKKMFGNHLDNPTSPHGLTFGTSDYEETCGPNQIFGIPLENAVTVSRVCEQYDLPAIVHRCIEYLEAKDALTEEGIYRLSGSSVKVKTLKKRFNDAGDVKLLEDEELHDVHAISGLLKMWLRELPESILTEALLGDFLNSIRKYLDKEQSKIYEVGRLITTLPIANYTLLRSLCAHLIRVIENSEKNKMTLKNISIVFSATLGIPSSIFNMLLKDFDYIFWTDRCEDQQVTESAIKIYMQEEETISNQQQEQPQEFVSPLMKHCQNTFVGHERSRRNSIYYKDNTPKEFILMEKQLDAVLDVPQSDDEVYCSDGELEVAYFASRYNANSKTPKHLSSEIARMAI</sequence>
<dbReference type="Pfam" id="PF00787">
    <property type="entry name" value="PX"/>
    <property type="match status" value="1"/>
</dbReference>
<organism evidence="6 7">
    <name type="scientific">Mucor plumbeus</name>
    <dbReference type="NCBI Taxonomy" id="97098"/>
    <lineage>
        <taxon>Eukaryota</taxon>
        <taxon>Fungi</taxon>
        <taxon>Fungi incertae sedis</taxon>
        <taxon>Mucoromycota</taxon>
        <taxon>Mucoromycotina</taxon>
        <taxon>Mucoromycetes</taxon>
        <taxon>Mucorales</taxon>
        <taxon>Mucorineae</taxon>
        <taxon>Mucoraceae</taxon>
        <taxon>Mucor</taxon>
    </lineage>
</organism>
<dbReference type="OrthoDB" id="185175at2759"/>
<feature type="compositionally biased region" description="Low complexity" evidence="3">
    <location>
        <begin position="522"/>
        <end position="536"/>
    </location>
</feature>
<dbReference type="AlphaFoldDB" id="A0A8H7QMN8"/>
<dbReference type="PANTHER" id="PTHR23176:SF129">
    <property type="entry name" value="RHO GTPASE ACTIVATING PROTEIN AT 16F, ISOFORM E-RELATED"/>
    <property type="match status" value="1"/>
</dbReference>
<evidence type="ECO:0008006" key="8">
    <source>
        <dbReference type="Google" id="ProtNLM"/>
    </source>
</evidence>
<dbReference type="InterPro" id="IPR008936">
    <property type="entry name" value="Rho_GTPase_activation_prot"/>
</dbReference>
<accession>A0A8H7QMN8</accession>
<dbReference type="InterPro" id="IPR001683">
    <property type="entry name" value="PX_dom"/>
</dbReference>
<dbReference type="PANTHER" id="PTHR23176">
    <property type="entry name" value="RHO/RAC/CDC GTPASE-ACTIVATING PROTEIN"/>
    <property type="match status" value="1"/>
</dbReference>
<dbReference type="Pfam" id="PF00169">
    <property type="entry name" value="PH"/>
    <property type="match status" value="1"/>
</dbReference>
<keyword evidence="7" id="KW-1185">Reference proteome</keyword>
<evidence type="ECO:0000259" key="5">
    <source>
        <dbReference type="PROSITE" id="PS50238"/>
    </source>
</evidence>
<gene>
    <name evidence="6" type="ORF">INT46_003783</name>
</gene>
<evidence type="ECO:0000256" key="3">
    <source>
        <dbReference type="SAM" id="MobiDB-lite"/>
    </source>
</evidence>
<dbReference type="GO" id="GO:0005096">
    <property type="term" value="F:GTPase activator activity"/>
    <property type="evidence" value="ECO:0007669"/>
    <property type="project" value="UniProtKB-KW"/>
</dbReference>
<dbReference type="PROSITE" id="PS50238">
    <property type="entry name" value="RHOGAP"/>
    <property type="match status" value="1"/>
</dbReference>
<keyword evidence="2" id="KW-0175">Coiled coil</keyword>
<feature type="domain" description="PH" evidence="4">
    <location>
        <begin position="351"/>
        <end position="457"/>
    </location>
</feature>
<dbReference type="GO" id="GO:0005737">
    <property type="term" value="C:cytoplasm"/>
    <property type="evidence" value="ECO:0007669"/>
    <property type="project" value="TreeGrafter"/>
</dbReference>
<evidence type="ECO:0000313" key="6">
    <source>
        <dbReference type="EMBL" id="KAG2195326.1"/>
    </source>
</evidence>
<dbReference type="Pfam" id="PF00620">
    <property type="entry name" value="RhoGAP"/>
    <property type="match status" value="1"/>
</dbReference>
<dbReference type="SMART" id="SM00312">
    <property type="entry name" value="PX"/>
    <property type="match status" value="1"/>
</dbReference>
<dbReference type="InterPro" id="IPR011993">
    <property type="entry name" value="PH-like_dom_sf"/>
</dbReference>
<dbReference type="CDD" id="cd06093">
    <property type="entry name" value="PX_domain"/>
    <property type="match status" value="1"/>
</dbReference>
<dbReference type="SUPFAM" id="SSF64268">
    <property type="entry name" value="PX domain"/>
    <property type="match status" value="1"/>
</dbReference>
<dbReference type="EMBL" id="JAEPRC010000534">
    <property type="protein sequence ID" value="KAG2195326.1"/>
    <property type="molecule type" value="Genomic_DNA"/>
</dbReference>
<feature type="compositionally biased region" description="Low complexity" evidence="3">
    <location>
        <begin position="172"/>
        <end position="188"/>
    </location>
</feature>
<evidence type="ECO:0000313" key="7">
    <source>
        <dbReference type="Proteomes" id="UP000650833"/>
    </source>
</evidence>
<feature type="region of interest" description="Disordered" evidence="3">
    <location>
        <begin position="114"/>
        <end position="133"/>
    </location>
</feature>
<dbReference type="SUPFAM" id="SSF48350">
    <property type="entry name" value="GTPase activation domain, GAP"/>
    <property type="match status" value="1"/>
</dbReference>
<keyword evidence="1" id="KW-0343">GTPase activation</keyword>
<proteinExistence type="predicted"/>
<comment type="caution">
    <text evidence="6">The sequence shown here is derived from an EMBL/GenBank/DDBJ whole genome shotgun (WGS) entry which is preliminary data.</text>
</comment>
<feature type="region of interest" description="Disordered" evidence="3">
    <location>
        <begin position="146"/>
        <end position="211"/>
    </location>
</feature>
<dbReference type="InterPro" id="IPR001849">
    <property type="entry name" value="PH_domain"/>
</dbReference>
<dbReference type="Proteomes" id="UP000650833">
    <property type="component" value="Unassembled WGS sequence"/>
</dbReference>